<dbReference type="AlphaFoldDB" id="A0A3E0A479"/>
<dbReference type="InterPro" id="IPR001030">
    <property type="entry name" value="Acoase/IPM_deHydtase_lsu_aba"/>
</dbReference>
<dbReference type="InterPro" id="IPR006249">
    <property type="entry name" value="Aconitase/IRP2"/>
</dbReference>
<evidence type="ECO:0000259" key="9">
    <source>
        <dbReference type="Pfam" id="PF00694"/>
    </source>
</evidence>
<dbReference type="Gene3D" id="3.20.19.10">
    <property type="entry name" value="Aconitase, domain 4"/>
    <property type="match status" value="1"/>
</dbReference>
<sequence>MEKESSNLYQQTLFSGKKFYQYYSLPRLAVDKNLSLEKLPYSIRILLESCIRHQGDGGYHSQQIDWLARWQPRVETERQPVAFLPARILMQDFTGLPVVNDFSALRAAMQRAGKDPEIVNPQIPADLVIDHSVTVEAFACAKAQQINEEREFQLNRERYEFLKWSQKAYRNLRVLPPGLGICHQVNLEYLAQVAFVAKDGDMDCVYPDSVMGTDSHTPMVNGLGVAGWGVGGIEALAAMLGYPSEFPIPDVIGLELVGELPDSATHTDLTLTITSKLREIGVVGKFVELFGAGYASLPVETRAMISNMSPESGATMTYCPVDGQTLDYLKRTGRSAEQIELVETYFQAQGLFLDGRVPQPEYSQVLTIDLSKIEATLAGPKRPQDIFPLSKAGQTFTASLTAPLGVRGYGFSPEEAVKTVIAEIDGEKQELRHGAVIIAAITSCTNTSDPSVILAAALLARNAAARGLKSKPWVKTSFAPGSRAVTAYLKNADLLGGLENLGFNVVGYGCTTCIGNSGPLPEDVNKAVHDNQLVGAAVLSGNRNFEGRIHPEVRASFLASPPLVVAYALAGSMDFDFEKQPLGKDTDGSTVYLKDIYPSRPEVDELTRSAILSDIYVRNYGSIYDSNPRWNEMDVTSSTLYNWKADSSILKEPAFLLEGPNIVEKDVHDACPLAVLGDSITTDHISPAGRIAVDNPAGRYLEDLGVGPQDFISFGARRGNHEVMARGTFSNPRLHNLIANGREGGCTTYMPDGDLMSIYDAAQRYKADNRDLVILAGKAYGSGSSRDWAAKGTYLLGVRAVIAESYERIHRTNLVCMGILPLQFLPGESIEKLGLKGDERYSIPGSAGINALRPTVTVEVERRDGSRFSFQALARIDTPLELAYYQAGGLMRKVASDL</sequence>
<evidence type="ECO:0000313" key="10">
    <source>
        <dbReference type="EMBL" id="REG05357.1"/>
    </source>
</evidence>
<dbReference type="Gene3D" id="3.30.499.10">
    <property type="entry name" value="Aconitase, domain 3"/>
    <property type="match status" value="2"/>
</dbReference>
<dbReference type="Pfam" id="PF00694">
    <property type="entry name" value="Aconitase_C"/>
    <property type="match status" value="1"/>
</dbReference>
<dbReference type="SUPFAM" id="SSF52016">
    <property type="entry name" value="LeuD/IlvD-like"/>
    <property type="match status" value="1"/>
</dbReference>
<dbReference type="PANTHER" id="PTHR11670">
    <property type="entry name" value="ACONITASE/IRON-RESPONSIVE ELEMENT FAMILY MEMBER"/>
    <property type="match status" value="1"/>
</dbReference>
<dbReference type="InterPro" id="IPR015928">
    <property type="entry name" value="Aconitase/3IPM_dehydase_swvl"/>
</dbReference>
<dbReference type="PROSITE" id="PS01244">
    <property type="entry name" value="ACONITASE_2"/>
    <property type="match status" value="1"/>
</dbReference>
<dbReference type="GO" id="GO:0003994">
    <property type="term" value="F:aconitate hydratase activity"/>
    <property type="evidence" value="ECO:0007669"/>
    <property type="project" value="UniProtKB-EC"/>
</dbReference>
<evidence type="ECO:0000259" key="8">
    <source>
        <dbReference type="Pfam" id="PF00330"/>
    </source>
</evidence>
<feature type="domain" description="Aconitase/3-isopropylmalate dehydratase large subunit alpha/beta/alpha" evidence="8">
    <location>
        <begin position="70"/>
        <end position="571"/>
    </location>
</feature>
<dbReference type="Proteomes" id="UP000256388">
    <property type="component" value="Unassembled WGS sequence"/>
</dbReference>
<evidence type="ECO:0000256" key="2">
    <source>
        <dbReference type="ARBA" id="ARBA00007185"/>
    </source>
</evidence>
<keyword evidence="4 7" id="KW-0408">Iron</keyword>
<comment type="cofactor">
    <cofactor evidence="1">
        <name>[4Fe-4S] cluster</name>
        <dbReference type="ChEBI" id="CHEBI:49883"/>
    </cofactor>
</comment>
<comment type="function">
    <text evidence="7">Catalyzes the isomerization of citrate to isocitrate via cis-aconitate.</text>
</comment>
<evidence type="ECO:0000256" key="1">
    <source>
        <dbReference type="ARBA" id="ARBA00001966"/>
    </source>
</evidence>
<keyword evidence="5 7" id="KW-0411">Iron-sulfur</keyword>
<evidence type="ECO:0000256" key="5">
    <source>
        <dbReference type="ARBA" id="ARBA00023014"/>
    </source>
</evidence>
<dbReference type="GO" id="GO:0051539">
    <property type="term" value="F:4 iron, 4 sulfur cluster binding"/>
    <property type="evidence" value="ECO:0007669"/>
    <property type="project" value="UniProtKB-KW"/>
</dbReference>
<comment type="similarity">
    <text evidence="2 7">Belongs to the aconitase/IPM isomerase family.</text>
</comment>
<comment type="catalytic activity">
    <reaction evidence="7">
        <text>citrate = D-threo-isocitrate</text>
        <dbReference type="Rhea" id="RHEA:10336"/>
        <dbReference type="ChEBI" id="CHEBI:15562"/>
        <dbReference type="ChEBI" id="CHEBI:16947"/>
        <dbReference type="EC" id="4.2.1.3"/>
    </reaction>
</comment>
<dbReference type="CDD" id="cd01580">
    <property type="entry name" value="AcnA_IRP_Swivel"/>
    <property type="match status" value="1"/>
</dbReference>
<proteinExistence type="inferred from homology"/>
<dbReference type="InterPro" id="IPR044137">
    <property type="entry name" value="AcnA_IRP_Swivel"/>
</dbReference>
<dbReference type="PROSITE" id="PS00450">
    <property type="entry name" value="ACONITASE_1"/>
    <property type="match status" value="1"/>
</dbReference>
<gene>
    <name evidence="10" type="ORF">DFR64_2757</name>
</gene>
<evidence type="ECO:0000256" key="4">
    <source>
        <dbReference type="ARBA" id="ARBA00023004"/>
    </source>
</evidence>
<reference evidence="10 11" key="1">
    <citation type="submission" date="2018-08" db="EMBL/GenBank/DDBJ databases">
        <title>Genomic Encyclopedia of Type Strains, Phase IV (KMG-IV): sequencing the most valuable type-strain genomes for metagenomic binning, comparative biology and taxonomic classification.</title>
        <authorList>
            <person name="Goeker M."/>
        </authorList>
    </citation>
    <scope>NUCLEOTIDE SEQUENCE [LARGE SCALE GENOMIC DNA]</scope>
    <source>
        <strain evidence="10 11">DSM 23923</strain>
    </source>
</reference>
<dbReference type="GO" id="GO:0006099">
    <property type="term" value="P:tricarboxylic acid cycle"/>
    <property type="evidence" value="ECO:0007669"/>
    <property type="project" value="UniProtKB-UniPathway"/>
</dbReference>
<dbReference type="SUPFAM" id="SSF53732">
    <property type="entry name" value="Aconitase iron-sulfur domain"/>
    <property type="match status" value="1"/>
</dbReference>
<protein>
    <recommendedName>
        <fullName evidence="7">Aconitate hydratase</fullName>
        <shortName evidence="7">Aconitase</shortName>
        <ecNumber evidence="7">4.2.1.3</ecNumber>
    </recommendedName>
</protein>
<dbReference type="NCBIfam" id="TIGR01341">
    <property type="entry name" value="aconitase_1"/>
    <property type="match status" value="1"/>
</dbReference>
<dbReference type="InterPro" id="IPR036008">
    <property type="entry name" value="Aconitase_4Fe-4S_dom"/>
</dbReference>
<evidence type="ECO:0000313" key="11">
    <source>
        <dbReference type="Proteomes" id="UP000256388"/>
    </source>
</evidence>
<evidence type="ECO:0000256" key="6">
    <source>
        <dbReference type="ARBA" id="ARBA00023239"/>
    </source>
</evidence>
<keyword evidence="3" id="KW-0479">Metal-binding</keyword>
<dbReference type="InterPro" id="IPR015931">
    <property type="entry name" value="Acnase/IPM_dHydase_lsu_aba_1/3"/>
</dbReference>
<evidence type="ECO:0000256" key="7">
    <source>
        <dbReference type="RuleBase" id="RU361275"/>
    </source>
</evidence>
<keyword evidence="11" id="KW-1185">Reference proteome</keyword>
<dbReference type="PRINTS" id="PR00415">
    <property type="entry name" value="ACONITASE"/>
</dbReference>
<dbReference type="InterPro" id="IPR000573">
    <property type="entry name" value="AconitaseA/IPMdHydase_ssu_swvl"/>
</dbReference>
<feature type="domain" description="Aconitase A/isopropylmalate dehydratase small subunit swivel" evidence="9">
    <location>
        <begin position="699"/>
        <end position="825"/>
    </location>
</feature>
<dbReference type="Pfam" id="PF00330">
    <property type="entry name" value="Aconitase"/>
    <property type="match status" value="1"/>
</dbReference>
<evidence type="ECO:0000256" key="3">
    <source>
        <dbReference type="ARBA" id="ARBA00022723"/>
    </source>
</evidence>
<dbReference type="OrthoDB" id="9764318at2"/>
<dbReference type="FunFam" id="3.20.19.10:FF:000001">
    <property type="entry name" value="Aconitate hydratase"/>
    <property type="match status" value="1"/>
</dbReference>
<organism evidence="10 11">
    <name type="scientific">Pelolinea submarina</name>
    <dbReference type="NCBI Taxonomy" id="913107"/>
    <lineage>
        <taxon>Bacteria</taxon>
        <taxon>Bacillati</taxon>
        <taxon>Chloroflexota</taxon>
        <taxon>Anaerolineae</taxon>
        <taxon>Anaerolineales</taxon>
        <taxon>Anaerolineaceae</taxon>
        <taxon>Pelolinea</taxon>
    </lineage>
</organism>
<dbReference type="Gene3D" id="6.10.190.10">
    <property type="match status" value="1"/>
</dbReference>
<dbReference type="EC" id="4.2.1.3" evidence="7"/>
<dbReference type="RefSeq" id="WP_116226219.1">
    <property type="nucleotide sequence ID" value="NZ_AP018437.1"/>
</dbReference>
<dbReference type="NCBIfam" id="NF009520">
    <property type="entry name" value="PRK12881.1"/>
    <property type="match status" value="1"/>
</dbReference>
<dbReference type="GO" id="GO:0046872">
    <property type="term" value="F:metal ion binding"/>
    <property type="evidence" value="ECO:0007669"/>
    <property type="project" value="UniProtKB-KW"/>
</dbReference>
<dbReference type="EMBL" id="QUMS01000005">
    <property type="protein sequence ID" value="REG05357.1"/>
    <property type="molecule type" value="Genomic_DNA"/>
</dbReference>
<keyword evidence="7" id="KW-0004">4Fe-4S</keyword>
<dbReference type="NCBIfam" id="NF006757">
    <property type="entry name" value="PRK09277.1"/>
    <property type="match status" value="1"/>
</dbReference>
<dbReference type="InterPro" id="IPR018136">
    <property type="entry name" value="Aconitase_4Fe-4S_BS"/>
</dbReference>
<comment type="caution">
    <text evidence="10">The sequence shown here is derived from an EMBL/GenBank/DDBJ whole genome shotgun (WGS) entry which is preliminary data.</text>
</comment>
<accession>A0A3E0A479</accession>
<name>A0A3E0A479_9CHLR</name>
<dbReference type="UniPathway" id="UPA00223">
    <property type="reaction ID" value="UER00718"/>
</dbReference>
<keyword evidence="6 7" id="KW-0456">Lyase</keyword>